<evidence type="ECO:0000313" key="2">
    <source>
        <dbReference type="Proteomes" id="UP000007797"/>
    </source>
</evidence>
<dbReference type="GeneID" id="14868903"/>
<dbReference type="EMBL" id="GL883021">
    <property type="protein sequence ID" value="EGG17449.1"/>
    <property type="molecule type" value="Genomic_DNA"/>
</dbReference>
<evidence type="ECO:0000313" key="1">
    <source>
        <dbReference type="EMBL" id="EGG17449.1"/>
    </source>
</evidence>
<dbReference type="RefSeq" id="XP_004355933.1">
    <property type="nucleotide sequence ID" value="XM_004355880.1"/>
</dbReference>
<dbReference type="Proteomes" id="UP000007797">
    <property type="component" value="Unassembled WGS sequence"/>
</dbReference>
<dbReference type="KEGG" id="dfa:DFA_08444"/>
<sequence>MTSLLKLSNLLLSQIISSIDDNEDIICLLFTCKKLYNNSSSIRRSIGFKGIEAINENVKEYISRKFIVTATLKGFNLNSFKDVLVNGISNHQVILGKYANKDIPQWIQQRISLTDRDRDDMKSGITTALVNNATPTLIESLYDDTPSLETLFIDDKQTVVDLDRISLLPRLKQLEVRANQLIIGQHTSLKSLKIDVRCDPIDMCLTKFVSLTELTYVNSFVHDRIGPGLLPNTLTSLTLTLMDAPPQDTFLPLTSLAKLKIDFQKISMEDVEVDDQPIIDLQSLSRFEKLSFSHPFKRIRYNLVFRVPPSIKSLGFFSTGAKIARDCPMPLLEKLFVAQNTLIDGRVSLMTSSTSLKELCIYECNGTFPAAAGNSNDTFIIPSSLEKLTIFKQESKVDVLQHLVLPPSLTDLTIMDLPSSYPPNLETLNLLDIKGDFMIDVPSTVKYLLMRLAIPPKPWQNDILVFSITSGLTKSINSVGNQSQWLPINTTHLTCNLNTFVTHIAFRLDQVINHTNVRYLNINISSINYQFSIQRLDLDNNNVLILERQTLQGGIITQKRTKSINNQKQQQQQYDPIYLLCEVILKEKKTQSYIIKIKDFPQWIQLADSGITTALVNDFKPSLIKSISEIPSIETLFINQEGTMDLSFISLLPRLQRLAVSADKRLVYLHHTTLDFNSKSAYISTRSTLPKLEKLGVSQVELFNSLLVSPLLKKLVIYNCNEIIPENKIPKTVEKLTIFKLVYKDILGQVIVWKPDVPIKDIYIKFPPSYPPTLETLDLIDIKGEYTIDNIPPSTKHFAYIHSPTVFKDLIKNGLSSNTTHLTCLVDSDQHGTKFRLDEIINQTNVRYLNIILVVIDYSTREYPEITRQTHQFTIQRLDSDNLNVLVLETQSLIGGFITQRQRNVMKPKSNQQKQKYDPFYLCFNIGCDSNEIYNYKILLNFQKKQIKREKTKTTIN</sequence>
<proteinExistence type="predicted"/>
<gene>
    <name evidence="1" type="ORF">DFA_08444</name>
</gene>
<dbReference type="AlphaFoldDB" id="F4Q675"/>
<reference evidence="2" key="1">
    <citation type="journal article" date="2011" name="Genome Res.">
        <title>Phylogeny-wide analysis of social amoeba genomes highlights ancient origins for complex intercellular communication.</title>
        <authorList>
            <person name="Heidel A.J."/>
            <person name="Lawal H.M."/>
            <person name="Felder M."/>
            <person name="Schilde C."/>
            <person name="Helps N.R."/>
            <person name="Tunggal B."/>
            <person name="Rivero F."/>
            <person name="John U."/>
            <person name="Schleicher M."/>
            <person name="Eichinger L."/>
            <person name="Platzer M."/>
            <person name="Noegel A.A."/>
            <person name="Schaap P."/>
            <person name="Gloeckner G."/>
        </authorList>
    </citation>
    <scope>NUCLEOTIDE SEQUENCE [LARGE SCALE GENOMIC DNA]</scope>
    <source>
        <strain evidence="2">SH3</strain>
    </source>
</reference>
<protein>
    <submittedName>
        <fullName evidence="1">Uncharacterized protein</fullName>
    </submittedName>
</protein>
<name>F4Q675_CACFS</name>
<accession>F4Q675</accession>
<keyword evidence="2" id="KW-1185">Reference proteome</keyword>
<organism evidence="1 2">
    <name type="scientific">Cavenderia fasciculata</name>
    <name type="common">Slime mold</name>
    <name type="synonym">Dictyostelium fasciculatum</name>
    <dbReference type="NCBI Taxonomy" id="261658"/>
    <lineage>
        <taxon>Eukaryota</taxon>
        <taxon>Amoebozoa</taxon>
        <taxon>Evosea</taxon>
        <taxon>Eumycetozoa</taxon>
        <taxon>Dictyostelia</taxon>
        <taxon>Acytosteliales</taxon>
        <taxon>Cavenderiaceae</taxon>
        <taxon>Cavenderia</taxon>
    </lineage>
</organism>